<reference evidence="5" key="2">
    <citation type="journal article" date="2013" name="PLoS Genet.">
        <title>Comparative genome structure, secondary metabolite, and effector coding capacity across Cochliobolus pathogens.</title>
        <authorList>
            <person name="Condon B.J."/>
            <person name="Leng Y."/>
            <person name="Wu D."/>
            <person name="Bushley K.E."/>
            <person name="Ohm R.A."/>
            <person name="Otillar R."/>
            <person name="Martin J."/>
            <person name="Schackwitz W."/>
            <person name="Grimwood J."/>
            <person name="MohdZainudin N."/>
            <person name="Xue C."/>
            <person name="Wang R."/>
            <person name="Manning V.A."/>
            <person name="Dhillon B."/>
            <person name="Tu Z.J."/>
            <person name="Steffenson B.J."/>
            <person name="Salamov A."/>
            <person name="Sun H."/>
            <person name="Lowry S."/>
            <person name="LaButti K."/>
            <person name="Han J."/>
            <person name="Copeland A."/>
            <person name="Lindquist E."/>
            <person name="Barry K."/>
            <person name="Schmutz J."/>
            <person name="Baker S.E."/>
            <person name="Ciuffetti L.M."/>
            <person name="Grigoriev I.V."/>
            <person name="Zhong S."/>
            <person name="Turgeon B.G."/>
        </authorList>
    </citation>
    <scope>NUCLEOTIDE SEQUENCE [LARGE SCALE GENOMIC DNA]</scope>
    <source>
        <strain evidence="5">C5 / ATCC 48332 / race O</strain>
    </source>
</reference>
<dbReference type="Pfam" id="PF11807">
    <property type="entry name" value="UstYa"/>
    <property type="match status" value="1"/>
</dbReference>
<proteinExistence type="inferred from homology"/>
<keyword evidence="5" id="KW-1185">Reference proteome</keyword>
<evidence type="ECO:0000256" key="3">
    <source>
        <dbReference type="SAM" id="Phobius"/>
    </source>
</evidence>
<keyword evidence="3" id="KW-0812">Transmembrane</keyword>
<sequence>MEKYADTHSQDVDSESATLIASESLHDETSQRRQNFVWLTLFNLFIFVISMLSMVCTVMSQRDPTGNTAAQLMNQFDVFSPLMHKVEYSRTQFNFASPVNSSKYVGITDDVDDAWVELAFLPDQLVSKADYSRLHKPTTDAIEATDPKTGETGYRVGVEVFHQLHCLNLLRMATYPEHYTKVSWSDTNRPAEQVRTHLDHCIETLRVNLMCFADVNVFPLRRKEGVAGDEPDYNTAHVCRNFEQIKEYVRENGLPTMDD</sequence>
<dbReference type="OMA" id="IMCQSDT"/>
<accession>M2TW84</accession>
<dbReference type="AlphaFoldDB" id="M2TW84"/>
<protein>
    <recommendedName>
        <fullName evidence="6">Tat pathway signal sequence</fullName>
    </recommendedName>
</protein>
<dbReference type="eggNOG" id="ENOG502SQ6R">
    <property type="taxonomic scope" value="Eukaryota"/>
</dbReference>
<gene>
    <name evidence="4" type="ORF">COCHEDRAFT_1160917</name>
</gene>
<dbReference type="InterPro" id="IPR021765">
    <property type="entry name" value="UstYa-like"/>
</dbReference>
<evidence type="ECO:0000256" key="1">
    <source>
        <dbReference type="ARBA" id="ARBA00004685"/>
    </source>
</evidence>
<dbReference type="GO" id="GO:0043386">
    <property type="term" value="P:mycotoxin biosynthetic process"/>
    <property type="evidence" value="ECO:0007669"/>
    <property type="project" value="InterPro"/>
</dbReference>
<dbReference type="EMBL" id="KB445586">
    <property type="protein sequence ID" value="EMD85981.1"/>
    <property type="molecule type" value="Genomic_DNA"/>
</dbReference>
<dbReference type="Proteomes" id="UP000016936">
    <property type="component" value="Unassembled WGS sequence"/>
</dbReference>
<keyword evidence="3" id="KW-0472">Membrane</keyword>
<dbReference type="PANTHER" id="PTHR33365:SF4">
    <property type="entry name" value="CYCLOCHLOROTINE BIOSYNTHESIS PROTEIN O"/>
    <property type="match status" value="1"/>
</dbReference>
<evidence type="ECO:0000256" key="2">
    <source>
        <dbReference type="ARBA" id="ARBA00035112"/>
    </source>
</evidence>
<feature type="transmembrane region" description="Helical" evidence="3">
    <location>
        <begin position="36"/>
        <end position="55"/>
    </location>
</feature>
<dbReference type="STRING" id="701091.M2TW84"/>
<evidence type="ECO:0000313" key="4">
    <source>
        <dbReference type="EMBL" id="EMD85981.1"/>
    </source>
</evidence>
<dbReference type="HOGENOM" id="CLU_042941_0_2_1"/>
<dbReference type="OrthoDB" id="3687641at2759"/>
<reference evidence="4 5" key="1">
    <citation type="journal article" date="2012" name="PLoS Pathog.">
        <title>Diverse lifestyles and strategies of plant pathogenesis encoded in the genomes of eighteen Dothideomycetes fungi.</title>
        <authorList>
            <person name="Ohm R.A."/>
            <person name="Feau N."/>
            <person name="Henrissat B."/>
            <person name="Schoch C.L."/>
            <person name="Horwitz B.A."/>
            <person name="Barry K.W."/>
            <person name="Condon B.J."/>
            <person name="Copeland A.C."/>
            <person name="Dhillon B."/>
            <person name="Glaser F."/>
            <person name="Hesse C.N."/>
            <person name="Kosti I."/>
            <person name="LaButti K."/>
            <person name="Lindquist E.A."/>
            <person name="Lucas S."/>
            <person name="Salamov A.A."/>
            <person name="Bradshaw R.E."/>
            <person name="Ciuffetti L."/>
            <person name="Hamelin R.C."/>
            <person name="Kema G.H.J."/>
            <person name="Lawrence C."/>
            <person name="Scott J.A."/>
            <person name="Spatafora J.W."/>
            <person name="Turgeon B.G."/>
            <person name="de Wit P.J.G.M."/>
            <person name="Zhong S."/>
            <person name="Goodwin S.B."/>
            <person name="Grigoriev I.V."/>
        </authorList>
    </citation>
    <scope>NUCLEOTIDE SEQUENCE [LARGE SCALE GENOMIC DNA]</scope>
    <source>
        <strain evidence="5">C5 / ATCC 48332 / race O</strain>
    </source>
</reference>
<evidence type="ECO:0000313" key="5">
    <source>
        <dbReference type="Proteomes" id="UP000016936"/>
    </source>
</evidence>
<comment type="pathway">
    <text evidence="1">Mycotoxin biosynthesis.</text>
</comment>
<organism evidence="4 5">
    <name type="scientific">Cochliobolus heterostrophus (strain C5 / ATCC 48332 / race O)</name>
    <name type="common">Southern corn leaf blight fungus</name>
    <name type="synonym">Bipolaris maydis</name>
    <dbReference type="NCBI Taxonomy" id="701091"/>
    <lineage>
        <taxon>Eukaryota</taxon>
        <taxon>Fungi</taxon>
        <taxon>Dikarya</taxon>
        <taxon>Ascomycota</taxon>
        <taxon>Pezizomycotina</taxon>
        <taxon>Dothideomycetes</taxon>
        <taxon>Pleosporomycetidae</taxon>
        <taxon>Pleosporales</taxon>
        <taxon>Pleosporineae</taxon>
        <taxon>Pleosporaceae</taxon>
        <taxon>Bipolaris</taxon>
    </lineage>
</organism>
<name>M2TW84_COCH5</name>
<keyword evidence="3" id="KW-1133">Transmembrane helix</keyword>
<comment type="similarity">
    <text evidence="2">Belongs to the ustYa family.</text>
</comment>
<evidence type="ECO:0008006" key="6">
    <source>
        <dbReference type="Google" id="ProtNLM"/>
    </source>
</evidence>
<dbReference type="PANTHER" id="PTHR33365">
    <property type="entry name" value="YALI0B05434P"/>
    <property type="match status" value="1"/>
</dbReference>